<keyword evidence="6" id="KW-0479">Metal-binding</keyword>
<evidence type="ECO:0000256" key="8">
    <source>
        <dbReference type="ARBA" id="ARBA00022985"/>
    </source>
</evidence>
<dbReference type="InterPro" id="IPR013645">
    <property type="entry name" value="Glyco_transf_8N"/>
</dbReference>
<dbReference type="AlphaFoldDB" id="A0A248KFI5"/>
<comment type="similarity">
    <text evidence="3">Belongs to the glycosyltransferase 8 family.</text>
</comment>
<evidence type="ECO:0000313" key="11">
    <source>
        <dbReference type="Proteomes" id="UP000197098"/>
    </source>
</evidence>
<accession>A0A248KFI5</accession>
<organism evidence="10 11">
    <name type="scientific">Kluyvera genomosp. 3</name>
    <dbReference type="NCBI Taxonomy" id="2774055"/>
    <lineage>
        <taxon>Bacteria</taxon>
        <taxon>Pseudomonadati</taxon>
        <taxon>Pseudomonadota</taxon>
        <taxon>Gammaproteobacteria</taxon>
        <taxon>Enterobacterales</taxon>
        <taxon>Enterobacteriaceae</taxon>
        <taxon>Kluyvera</taxon>
    </lineage>
</organism>
<dbReference type="NCBIfam" id="NF011718">
    <property type="entry name" value="PRK15171.1"/>
    <property type="match status" value="1"/>
</dbReference>
<evidence type="ECO:0000256" key="2">
    <source>
        <dbReference type="ARBA" id="ARBA00004713"/>
    </source>
</evidence>
<dbReference type="GO" id="GO:0008918">
    <property type="term" value="F:lipopolysaccharide 3-alpha-galactosyltransferase activity"/>
    <property type="evidence" value="ECO:0007669"/>
    <property type="project" value="InterPro"/>
</dbReference>
<evidence type="ECO:0000256" key="4">
    <source>
        <dbReference type="ARBA" id="ARBA00022676"/>
    </source>
</evidence>
<evidence type="ECO:0000259" key="9">
    <source>
        <dbReference type="Pfam" id="PF08437"/>
    </source>
</evidence>
<dbReference type="PANTHER" id="PTHR13778">
    <property type="entry name" value="GLYCOSYLTRANSFERASE 8 DOMAIN-CONTAINING PROTEIN"/>
    <property type="match status" value="1"/>
</dbReference>
<evidence type="ECO:0000256" key="3">
    <source>
        <dbReference type="ARBA" id="ARBA00006351"/>
    </source>
</evidence>
<gene>
    <name evidence="10" type="ORF">CEW81_00905</name>
</gene>
<keyword evidence="8" id="KW-0448">Lipopolysaccharide biosynthesis</keyword>
<evidence type="ECO:0000256" key="1">
    <source>
        <dbReference type="ARBA" id="ARBA00001946"/>
    </source>
</evidence>
<keyword evidence="5 10" id="KW-0808">Transferase</keyword>
<dbReference type="SUPFAM" id="SSF53448">
    <property type="entry name" value="Nucleotide-diphospho-sugar transferases"/>
    <property type="match status" value="1"/>
</dbReference>
<evidence type="ECO:0000256" key="5">
    <source>
        <dbReference type="ARBA" id="ARBA00022679"/>
    </source>
</evidence>
<evidence type="ECO:0000256" key="7">
    <source>
        <dbReference type="ARBA" id="ARBA00022842"/>
    </source>
</evidence>
<sequence length="338" mass="38620">MAYSYLNAEGMLKETIVFDERETAQDDSSFHIAYGIDKNFLFGCGVSIASVLLHNRDMDFVFHLFIDIVPEVDKQLFAQLARDYKTCIQIHIVNCDCLKSFPTTKNWSVAMYFRFIIGDYFIGKQSRVLYLDADIVCQGSIKDLTTLPLGENVAGVVPERDSAWWVSRSQSLECSSIENGYFNSGVLLLNIPAWASEYVSGKAMSLLSDKNVIRKLSFMDQDILNLILSGKVIFIDGKYNTQFSLNYELKESFINPVNDSTILIHYVGPTKPWHNWATYASAVPFLKAKKSSPWRELALLKPGNSNYARYCAKHSFKQGKYAKWLINNIYYYYLKLFG</sequence>
<comment type="cofactor">
    <cofactor evidence="1">
        <name>Mg(2+)</name>
        <dbReference type="ChEBI" id="CHEBI:18420"/>
    </cofactor>
</comment>
<evidence type="ECO:0000256" key="6">
    <source>
        <dbReference type="ARBA" id="ARBA00022723"/>
    </source>
</evidence>
<evidence type="ECO:0000313" key="10">
    <source>
        <dbReference type="EMBL" id="ASG62468.1"/>
    </source>
</evidence>
<dbReference type="EMBL" id="CP022114">
    <property type="protein sequence ID" value="ASG62468.1"/>
    <property type="molecule type" value="Genomic_DNA"/>
</dbReference>
<keyword evidence="4 10" id="KW-0328">Glycosyltransferase</keyword>
<dbReference type="CDD" id="cd04194">
    <property type="entry name" value="GT8_A4GalT_like"/>
    <property type="match status" value="1"/>
</dbReference>
<dbReference type="PANTHER" id="PTHR13778:SF47">
    <property type="entry name" value="LIPOPOLYSACCHARIDE 1,3-GALACTOSYLTRANSFERASE"/>
    <property type="match status" value="1"/>
</dbReference>
<dbReference type="InterPro" id="IPR029044">
    <property type="entry name" value="Nucleotide-diphossugar_trans"/>
</dbReference>
<name>A0A248KFI5_9ENTR</name>
<protein>
    <submittedName>
        <fullName evidence="10">Lipopolysaccharide 1,3-galactosyltransferase</fullName>
    </submittedName>
</protein>
<keyword evidence="7" id="KW-0460">Magnesium</keyword>
<dbReference type="Proteomes" id="UP000197098">
    <property type="component" value="Chromosome"/>
</dbReference>
<dbReference type="Gene3D" id="3.90.550.10">
    <property type="entry name" value="Spore Coat Polysaccharide Biosynthesis Protein SpsA, Chain A"/>
    <property type="match status" value="1"/>
</dbReference>
<dbReference type="InterPro" id="IPR002495">
    <property type="entry name" value="Glyco_trans_8"/>
</dbReference>
<dbReference type="InterPro" id="IPR050748">
    <property type="entry name" value="Glycosyltrans_8_dom-fam"/>
</dbReference>
<comment type="pathway">
    <text evidence="2">Bacterial outer membrane biogenesis; LPS core biosynthesis.</text>
</comment>
<feature type="domain" description="Glycosyl transferase family 8 C-terminal" evidence="9">
    <location>
        <begin position="279"/>
        <end position="335"/>
    </location>
</feature>
<dbReference type="Pfam" id="PF01501">
    <property type="entry name" value="Glyco_transf_8"/>
    <property type="match status" value="1"/>
</dbReference>
<dbReference type="Pfam" id="PF08437">
    <property type="entry name" value="Glyco_transf_8C"/>
    <property type="match status" value="1"/>
</dbReference>
<proteinExistence type="inferred from homology"/>
<dbReference type="GO" id="GO:0046872">
    <property type="term" value="F:metal ion binding"/>
    <property type="evidence" value="ECO:0007669"/>
    <property type="project" value="UniProtKB-KW"/>
</dbReference>
<reference evidence="10 11" key="1">
    <citation type="submission" date="2017-06" db="EMBL/GenBank/DDBJ databases">
        <title>Origin of plasmid-mediated fosfomycin resistance gene fosA3.</title>
        <authorList>
            <person name="Ito R."/>
            <person name="Pacey M.P."/>
            <person name="Doi Y."/>
        </authorList>
    </citation>
    <scope>NUCLEOTIDE SEQUENCE [LARGE SCALE GENOMIC DNA]</scope>
    <source>
        <strain evidence="10 11">YDC799</strain>
    </source>
</reference>